<protein>
    <submittedName>
        <fullName evidence="1">Uncharacterized protein</fullName>
    </submittedName>
</protein>
<keyword evidence="2" id="KW-1185">Reference proteome</keyword>
<evidence type="ECO:0000313" key="1">
    <source>
        <dbReference type="EMBL" id="KZM74916.1"/>
    </source>
</evidence>
<comment type="caution">
    <text evidence="1">The sequence shown here is derived from an EMBL/GenBank/DDBJ whole genome shotgun (WGS) entry which is preliminary data.</text>
</comment>
<dbReference type="RefSeq" id="WP_067586809.1">
    <property type="nucleotide sequence ID" value="NZ_JABMCZ010000005.1"/>
</dbReference>
<dbReference type="AlphaFoldDB" id="A0A164NZD8"/>
<dbReference type="STRING" id="455432.AWN90_23150"/>
<dbReference type="OrthoDB" id="3577809at2"/>
<accession>A0A164NZD8</accession>
<evidence type="ECO:0000313" key="2">
    <source>
        <dbReference type="Proteomes" id="UP000076512"/>
    </source>
</evidence>
<sequence length="109" mass="11508">MQLIFLGKGGSDVGECPTLYATDNGNYLVQGWQTGEVGTIEIPHLLTGFAEPGTFIGAELVDTGRGTFRLTGRPVTDCETLNQLDLAGNEAAVEVPKGEQRFYGATTAA</sequence>
<gene>
    <name evidence="1" type="ORF">AWN90_23150</name>
</gene>
<organism evidence="1 2">
    <name type="scientific">Nocardia terpenica</name>
    <dbReference type="NCBI Taxonomy" id="455432"/>
    <lineage>
        <taxon>Bacteria</taxon>
        <taxon>Bacillati</taxon>
        <taxon>Actinomycetota</taxon>
        <taxon>Actinomycetes</taxon>
        <taxon>Mycobacteriales</taxon>
        <taxon>Nocardiaceae</taxon>
        <taxon>Nocardia</taxon>
    </lineage>
</organism>
<reference evidence="1 2" key="1">
    <citation type="submission" date="2016-04" db="EMBL/GenBank/DDBJ databases">
        <authorList>
            <person name="Evans L.H."/>
            <person name="Alamgir A."/>
            <person name="Owens N."/>
            <person name="Weber N.D."/>
            <person name="Virtaneva K."/>
            <person name="Barbian K."/>
            <person name="Babar A."/>
            <person name="Rosenke K."/>
        </authorList>
    </citation>
    <scope>NUCLEOTIDE SEQUENCE [LARGE SCALE GENOMIC DNA]</scope>
    <source>
        <strain evidence="1 2">IFM 0406</strain>
    </source>
</reference>
<dbReference type="EMBL" id="LWGR01000004">
    <property type="protein sequence ID" value="KZM74916.1"/>
    <property type="molecule type" value="Genomic_DNA"/>
</dbReference>
<name>A0A164NZD8_9NOCA</name>
<proteinExistence type="predicted"/>
<dbReference type="Proteomes" id="UP000076512">
    <property type="component" value="Unassembled WGS sequence"/>
</dbReference>